<dbReference type="Pfam" id="PF13902">
    <property type="entry name" value="R3H-assoc"/>
    <property type="match status" value="1"/>
</dbReference>
<dbReference type="EMBL" id="MCFA01000085">
    <property type="protein sequence ID" value="ORY09508.1"/>
    <property type="molecule type" value="Genomic_DNA"/>
</dbReference>
<feature type="compositionally biased region" description="Basic and acidic residues" evidence="1">
    <location>
        <begin position="97"/>
        <end position="115"/>
    </location>
</feature>
<dbReference type="SUPFAM" id="SSF82708">
    <property type="entry name" value="R3H domain"/>
    <property type="match status" value="1"/>
</dbReference>
<feature type="region of interest" description="Disordered" evidence="1">
    <location>
        <begin position="160"/>
        <end position="185"/>
    </location>
</feature>
<proteinExistence type="predicted"/>
<evidence type="ECO:0000313" key="4">
    <source>
        <dbReference type="Proteomes" id="UP000193144"/>
    </source>
</evidence>
<evidence type="ECO:0000313" key="3">
    <source>
        <dbReference type="EMBL" id="ORY09508.1"/>
    </source>
</evidence>
<protein>
    <submittedName>
        <fullName evidence="3">R3H-associated N-terminal domain-domain-containing protein</fullName>
    </submittedName>
</protein>
<dbReference type="OrthoDB" id="10256743at2759"/>
<feature type="region of interest" description="Disordered" evidence="1">
    <location>
        <begin position="97"/>
        <end position="125"/>
    </location>
</feature>
<feature type="domain" description="R3H-associated N-terminal" evidence="2">
    <location>
        <begin position="85"/>
        <end position="194"/>
    </location>
</feature>
<dbReference type="InterPro" id="IPR025952">
    <property type="entry name" value="R3H-assoc_dom"/>
</dbReference>
<sequence>MAIHPLPEAPHSAQAASTTQPIDIEVWTEQAAVALSSVTISSPGDAQGATVSLQIPLDEHPAARPSPAAMAEKEGGNAAYYRRKELLRRDSLKKREALLKGKEGSRRRQRWENDHLLNNPHAEPPTARDWEIHPTHPIHHVPYYLAPLWEAGLKARSMERKTASAKTSSAARPVSSKPTDPGVVPRELRDKLKRSRGAKGLLMDLESEVRSFVLRWEEKERNAKEEGLPADPDSSDDEIVFVGRNGQMNDLRSPHPSDEVKREMMLFETPEGDQGGSFGRWLVHHIGTYYGLKTWSVTVDGNPARREAYIGLKDAKMKSGRRRSSIICNPMPRPLWVVV</sequence>
<keyword evidence="4" id="KW-1185">Reference proteome</keyword>
<comment type="caution">
    <text evidence="3">The sequence shown here is derived from an EMBL/GenBank/DDBJ whole genome shotgun (WGS) entry which is preliminary data.</text>
</comment>
<name>A0A1Y1ZGY1_9PLEO</name>
<dbReference type="GO" id="GO:0003676">
    <property type="term" value="F:nucleic acid binding"/>
    <property type="evidence" value="ECO:0007669"/>
    <property type="project" value="InterPro"/>
</dbReference>
<gene>
    <name evidence="3" type="ORF">BCR34DRAFT_568274</name>
</gene>
<evidence type="ECO:0000256" key="1">
    <source>
        <dbReference type="SAM" id="MobiDB-lite"/>
    </source>
</evidence>
<reference evidence="3 4" key="1">
    <citation type="submission" date="2016-07" db="EMBL/GenBank/DDBJ databases">
        <title>Pervasive Adenine N6-methylation of Active Genes in Fungi.</title>
        <authorList>
            <consortium name="DOE Joint Genome Institute"/>
            <person name="Mondo S.J."/>
            <person name="Dannebaum R.O."/>
            <person name="Kuo R.C."/>
            <person name="Labutti K."/>
            <person name="Haridas S."/>
            <person name="Kuo A."/>
            <person name="Salamov A."/>
            <person name="Ahrendt S.R."/>
            <person name="Lipzen A."/>
            <person name="Sullivan W."/>
            <person name="Andreopoulos W.B."/>
            <person name="Clum A."/>
            <person name="Lindquist E."/>
            <person name="Daum C."/>
            <person name="Ramamoorthy G.K."/>
            <person name="Gryganskyi A."/>
            <person name="Culley D."/>
            <person name="Magnuson J.K."/>
            <person name="James T.Y."/>
            <person name="O'Malley M.A."/>
            <person name="Stajich J.E."/>
            <person name="Spatafora J.W."/>
            <person name="Visel A."/>
            <person name="Grigoriev I.V."/>
        </authorList>
    </citation>
    <scope>NUCLEOTIDE SEQUENCE [LARGE SCALE GENOMIC DNA]</scope>
    <source>
        <strain evidence="3 4">CBS 115471</strain>
    </source>
</reference>
<accession>A0A1Y1ZGY1</accession>
<evidence type="ECO:0000259" key="2">
    <source>
        <dbReference type="Pfam" id="PF13902"/>
    </source>
</evidence>
<dbReference type="Proteomes" id="UP000193144">
    <property type="component" value="Unassembled WGS sequence"/>
</dbReference>
<organism evidence="3 4">
    <name type="scientific">Clohesyomyces aquaticus</name>
    <dbReference type="NCBI Taxonomy" id="1231657"/>
    <lineage>
        <taxon>Eukaryota</taxon>
        <taxon>Fungi</taxon>
        <taxon>Dikarya</taxon>
        <taxon>Ascomycota</taxon>
        <taxon>Pezizomycotina</taxon>
        <taxon>Dothideomycetes</taxon>
        <taxon>Pleosporomycetidae</taxon>
        <taxon>Pleosporales</taxon>
        <taxon>Lindgomycetaceae</taxon>
        <taxon>Clohesyomyces</taxon>
    </lineage>
</organism>
<dbReference type="InterPro" id="IPR036867">
    <property type="entry name" value="R3H_dom_sf"/>
</dbReference>
<dbReference type="AlphaFoldDB" id="A0A1Y1ZGY1"/>